<keyword evidence="4" id="KW-1185">Reference proteome</keyword>
<dbReference type="GO" id="GO:0004860">
    <property type="term" value="F:protein kinase inhibitor activity"/>
    <property type="evidence" value="ECO:0007669"/>
    <property type="project" value="UniProtKB-KW"/>
</dbReference>
<dbReference type="AlphaFoldDB" id="A0A9K3EDJ7"/>
<dbReference type="GO" id="GO:0032875">
    <property type="term" value="P:regulation of DNA endoreduplication"/>
    <property type="evidence" value="ECO:0007669"/>
    <property type="project" value="InterPro"/>
</dbReference>
<dbReference type="InterPro" id="IPR040389">
    <property type="entry name" value="SMR"/>
</dbReference>
<comment type="caution">
    <text evidence="3">The sequence shown here is derived from an EMBL/GenBank/DDBJ whole genome shotgun (WGS) entry which is preliminary data.</text>
</comment>
<name>A0A9K3EDJ7_HELAN</name>
<gene>
    <name evidence="3" type="ORF">HanXRQr2_Chr14g0664791</name>
</gene>
<reference evidence="3" key="2">
    <citation type="submission" date="2020-06" db="EMBL/GenBank/DDBJ databases">
        <title>Helianthus annuus Genome sequencing and assembly Release 2.</title>
        <authorList>
            <person name="Gouzy J."/>
            <person name="Langlade N."/>
            <person name="Munos S."/>
        </authorList>
    </citation>
    <scope>NUCLEOTIDE SEQUENCE</scope>
    <source>
        <tissue evidence="3">Leaves</tissue>
    </source>
</reference>
<dbReference type="EMBL" id="MNCJ02000329">
    <property type="protein sequence ID" value="KAF5770918.1"/>
    <property type="molecule type" value="Genomic_DNA"/>
</dbReference>
<evidence type="ECO:0000313" key="3">
    <source>
        <dbReference type="EMBL" id="KAF5770918.1"/>
    </source>
</evidence>
<evidence type="ECO:0000256" key="1">
    <source>
        <dbReference type="ARBA" id="ARBA00023013"/>
    </source>
</evidence>
<proteinExistence type="predicted"/>
<evidence type="ECO:0000256" key="2">
    <source>
        <dbReference type="ARBA" id="ARBA00023306"/>
    </source>
</evidence>
<keyword evidence="1" id="KW-0649">Protein kinase inhibitor</keyword>
<sequence length="69" mass="7517">MEVDGGYLSADDGCRTPKRSGFRVPMKCPAAPKKKTVKSKQKMPPASGYFQSPDIEIFFAMACRRGACA</sequence>
<dbReference type="Gramene" id="mRNA:HanXRQr2_Chr14g0664791">
    <property type="protein sequence ID" value="CDS:HanXRQr2_Chr14g0664791.1"/>
    <property type="gene ID" value="HanXRQr2_Chr14g0664791"/>
</dbReference>
<dbReference type="PANTHER" id="PTHR33142:SF15">
    <property type="entry name" value="CYCLIN-DEPENDENT PROTEIN KINASE INHIBITOR SMR4"/>
    <property type="match status" value="1"/>
</dbReference>
<dbReference type="PANTHER" id="PTHR33142">
    <property type="entry name" value="CYCLIN-DEPENDENT PROTEIN KINASE INHIBITOR SMR13"/>
    <property type="match status" value="1"/>
</dbReference>
<reference evidence="3" key="1">
    <citation type="journal article" date="2017" name="Nature">
        <title>The sunflower genome provides insights into oil metabolism, flowering and Asterid evolution.</title>
        <authorList>
            <person name="Badouin H."/>
            <person name="Gouzy J."/>
            <person name="Grassa C.J."/>
            <person name="Murat F."/>
            <person name="Staton S.E."/>
            <person name="Cottret L."/>
            <person name="Lelandais-Briere C."/>
            <person name="Owens G.L."/>
            <person name="Carrere S."/>
            <person name="Mayjonade B."/>
            <person name="Legrand L."/>
            <person name="Gill N."/>
            <person name="Kane N.C."/>
            <person name="Bowers J.E."/>
            <person name="Hubner S."/>
            <person name="Bellec A."/>
            <person name="Berard A."/>
            <person name="Berges H."/>
            <person name="Blanchet N."/>
            <person name="Boniface M.C."/>
            <person name="Brunel D."/>
            <person name="Catrice O."/>
            <person name="Chaidir N."/>
            <person name="Claudel C."/>
            <person name="Donnadieu C."/>
            <person name="Faraut T."/>
            <person name="Fievet G."/>
            <person name="Helmstetter N."/>
            <person name="King M."/>
            <person name="Knapp S.J."/>
            <person name="Lai Z."/>
            <person name="Le Paslier M.C."/>
            <person name="Lippi Y."/>
            <person name="Lorenzon L."/>
            <person name="Mandel J.R."/>
            <person name="Marage G."/>
            <person name="Marchand G."/>
            <person name="Marquand E."/>
            <person name="Bret-Mestries E."/>
            <person name="Morien E."/>
            <person name="Nambeesan S."/>
            <person name="Nguyen T."/>
            <person name="Pegot-Espagnet P."/>
            <person name="Pouilly N."/>
            <person name="Raftis F."/>
            <person name="Sallet E."/>
            <person name="Schiex T."/>
            <person name="Thomas J."/>
            <person name="Vandecasteele C."/>
            <person name="Vares D."/>
            <person name="Vear F."/>
            <person name="Vautrin S."/>
            <person name="Crespi M."/>
            <person name="Mangin B."/>
            <person name="Burke J.M."/>
            <person name="Salse J."/>
            <person name="Munos S."/>
            <person name="Vincourt P."/>
            <person name="Rieseberg L.H."/>
            <person name="Langlade N.B."/>
        </authorList>
    </citation>
    <scope>NUCLEOTIDE SEQUENCE</scope>
    <source>
        <tissue evidence="3">Leaves</tissue>
    </source>
</reference>
<evidence type="ECO:0000313" key="4">
    <source>
        <dbReference type="Proteomes" id="UP000215914"/>
    </source>
</evidence>
<dbReference type="Proteomes" id="UP000215914">
    <property type="component" value="Unassembled WGS sequence"/>
</dbReference>
<protein>
    <submittedName>
        <fullName evidence="3">Cyclin-dependent protein kinase inhibitor SMR</fullName>
    </submittedName>
</protein>
<accession>A0A9K3EDJ7</accession>
<organism evidence="3 4">
    <name type="scientific">Helianthus annuus</name>
    <name type="common">Common sunflower</name>
    <dbReference type="NCBI Taxonomy" id="4232"/>
    <lineage>
        <taxon>Eukaryota</taxon>
        <taxon>Viridiplantae</taxon>
        <taxon>Streptophyta</taxon>
        <taxon>Embryophyta</taxon>
        <taxon>Tracheophyta</taxon>
        <taxon>Spermatophyta</taxon>
        <taxon>Magnoliopsida</taxon>
        <taxon>eudicotyledons</taxon>
        <taxon>Gunneridae</taxon>
        <taxon>Pentapetalae</taxon>
        <taxon>asterids</taxon>
        <taxon>campanulids</taxon>
        <taxon>Asterales</taxon>
        <taxon>Asteraceae</taxon>
        <taxon>Asteroideae</taxon>
        <taxon>Heliantheae alliance</taxon>
        <taxon>Heliantheae</taxon>
        <taxon>Helianthus</taxon>
    </lineage>
</organism>
<keyword evidence="2" id="KW-0131">Cell cycle</keyword>